<comment type="subunit">
    <text evidence="3">Homodimer.</text>
</comment>
<feature type="compositionally biased region" description="Acidic residues" evidence="11">
    <location>
        <begin position="171"/>
        <end position="185"/>
    </location>
</feature>
<feature type="non-terminal residue" evidence="14">
    <location>
        <position position="1"/>
    </location>
</feature>
<organism evidence="14 15">
    <name type="scientific">Cystoisospora suis</name>
    <dbReference type="NCBI Taxonomy" id="483139"/>
    <lineage>
        <taxon>Eukaryota</taxon>
        <taxon>Sar</taxon>
        <taxon>Alveolata</taxon>
        <taxon>Apicomplexa</taxon>
        <taxon>Conoidasida</taxon>
        <taxon>Coccidia</taxon>
        <taxon>Eucoccidiorida</taxon>
        <taxon>Eimeriorina</taxon>
        <taxon>Sarcocystidae</taxon>
        <taxon>Cystoisospora</taxon>
    </lineage>
</organism>
<keyword evidence="4" id="KW-0808">Transferase</keyword>
<keyword evidence="8" id="KW-0067">ATP-binding</keyword>
<dbReference type="GO" id="GO:0046872">
    <property type="term" value="F:metal ion binding"/>
    <property type="evidence" value="ECO:0007669"/>
    <property type="project" value="UniProtKB-KW"/>
</dbReference>
<dbReference type="GO" id="GO:0005524">
    <property type="term" value="F:ATP binding"/>
    <property type="evidence" value="ECO:0007669"/>
    <property type="project" value="UniProtKB-KW"/>
</dbReference>
<evidence type="ECO:0000313" key="15">
    <source>
        <dbReference type="Proteomes" id="UP000221165"/>
    </source>
</evidence>
<feature type="compositionally biased region" description="Basic and acidic residues" evidence="11">
    <location>
        <begin position="151"/>
        <end position="162"/>
    </location>
</feature>
<comment type="caution">
    <text evidence="14">The sequence shown here is derived from an EMBL/GenBank/DDBJ whole genome shotgun (WGS) entry which is preliminary data.</text>
</comment>
<evidence type="ECO:0000259" key="13">
    <source>
        <dbReference type="Pfam" id="PF22973"/>
    </source>
</evidence>
<evidence type="ECO:0000256" key="10">
    <source>
        <dbReference type="ARBA" id="ARBA00023277"/>
    </source>
</evidence>
<comment type="similarity">
    <text evidence="2">Belongs to the PEP-utilizing enzyme family.</text>
</comment>
<evidence type="ECO:0000256" key="4">
    <source>
        <dbReference type="ARBA" id="ARBA00022679"/>
    </source>
</evidence>
<dbReference type="VEuPathDB" id="ToxoDB:CSUI_009594"/>
<evidence type="ECO:0000256" key="9">
    <source>
        <dbReference type="ARBA" id="ARBA00022842"/>
    </source>
</evidence>
<evidence type="ECO:0000313" key="14">
    <source>
        <dbReference type="EMBL" id="PHJ16592.1"/>
    </source>
</evidence>
<dbReference type="InterPro" id="IPR002192">
    <property type="entry name" value="PPDK_AMP/ATP-bd"/>
</dbReference>
<dbReference type="Proteomes" id="UP000221165">
    <property type="component" value="Unassembled WGS sequence"/>
</dbReference>
<evidence type="ECO:0000256" key="1">
    <source>
        <dbReference type="ARBA" id="ARBA00001946"/>
    </source>
</evidence>
<evidence type="ECO:0000259" key="12">
    <source>
        <dbReference type="Pfam" id="PF01326"/>
    </source>
</evidence>
<evidence type="ECO:0000256" key="3">
    <source>
        <dbReference type="ARBA" id="ARBA00011738"/>
    </source>
</evidence>
<evidence type="ECO:0000256" key="5">
    <source>
        <dbReference type="ARBA" id="ARBA00022723"/>
    </source>
</evidence>
<dbReference type="Gene3D" id="3.30.1490.20">
    <property type="entry name" value="ATP-grasp fold, A domain"/>
    <property type="match status" value="1"/>
</dbReference>
<dbReference type="PANTHER" id="PTHR46999:SF1">
    <property type="entry name" value="ALPHA-GLUCAN WATER DIKINASE 1, CHLOROPLASTIC"/>
    <property type="match status" value="1"/>
</dbReference>
<dbReference type="GO" id="GO:0016301">
    <property type="term" value="F:kinase activity"/>
    <property type="evidence" value="ECO:0007669"/>
    <property type="project" value="UniProtKB-KW"/>
</dbReference>
<sequence length="460" mass="50764">KVFDTPTVLLCGAVSGEEEIPIGVQAVLVRSAAVSPDILSHVAVRARNAHVLVAVCFEKKVADELERLDKKWVAVICARDGSSLQVHDEEAHRPHPSLQRRASKLFNRQTTQSLFNEATLLGRGASFVEESRRKLHCQRKRSSGEGGGMSDDEKSHSKDKRGQTILLDGVQESEEEDEDNEEDEDILQLDQLSEKWCIPMNEFKKGVVGGKSNNIKRLSDVLDSSVLTPRSVALPFGCMQKTLADPSNKACLHQLATDVVELSPSSSSEEADKILSKAKGIMSHVELPQSLLQALEACMQTQDKATSEKIKQSLYQDGEGDKKNEELERLGSRPSMIDLWHRSGAEKCTEAIKAVWMSLFGLRPWVSLTKAGRKYSELNMAVLVQELMPAHCAFVLHSRNPFSDDPEEMYGELALGLGEVIVGNFAGRSLGWRMKRGGKPIVVAFPSKSECLTCPPCLIF</sequence>
<evidence type="ECO:0000256" key="8">
    <source>
        <dbReference type="ARBA" id="ARBA00022840"/>
    </source>
</evidence>
<keyword evidence="5" id="KW-0479">Metal-binding</keyword>
<feature type="domain" description="Pyruvate phosphate dikinase AMP/ATP-binding" evidence="12">
    <location>
        <begin position="207"/>
        <end position="423"/>
    </location>
</feature>
<dbReference type="InterPro" id="IPR013815">
    <property type="entry name" value="ATP_grasp_subdomain_1"/>
</dbReference>
<dbReference type="EMBL" id="MIGC01005790">
    <property type="protein sequence ID" value="PHJ16592.1"/>
    <property type="molecule type" value="Genomic_DNA"/>
</dbReference>
<keyword evidence="7 14" id="KW-0418">Kinase</keyword>
<feature type="non-terminal residue" evidence="14">
    <location>
        <position position="460"/>
    </location>
</feature>
<feature type="region of interest" description="Disordered" evidence="11">
    <location>
        <begin position="132"/>
        <end position="185"/>
    </location>
</feature>
<dbReference type="SUPFAM" id="SSF56059">
    <property type="entry name" value="Glutathione synthetase ATP-binding domain-like"/>
    <property type="match status" value="1"/>
</dbReference>
<keyword evidence="10" id="KW-0119">Carbohydrate metabolism</keyword>
<dbReference type="Pfam" id="PF01326">
    <property type="entry name" value="PPDK_N"/>
    <property type="match status" value="1"/>
</dbReference>
<keyword evidence="9" id="KW-0460">Magnesium</keyword>
<dbReference type="InterPro" id="IPR054481">
    <property type="entry name" value="GWD1_pHisD"/>
</dbReference>
<gene>
    <name evidence="14" type="ORF">CSUI_009594</name>
</gene>
<evidence type="ECO:0000256" key="2">
    <source>
        <dbReference type="ARBA" id="ARBA00007837"/>
    </source>
</evidence>
<dbReference type="PANTHER" id="PTHR46999">
    <property type="entry name" value="ALPHA-GLUCAN WATER DIKINASE 1, CHLOROPLASTIC-RELATED"/>
    <property type="match status" value="1"/>
</dbReference>
<keyword evidence="6" id="KW-0547">Nucleotide-binding</keyword>
<dbReference type="Pfam" id="PF22973">
    <property type="entry name" value="GWD1_pHisD"/>
    <property type="match status" value="1"/>
</dbReference>
<comment type="cofactor">
    <cofactor evidence="1">
        <name>Mg(2+)</name>
        <dbReference type="ChEBI" id="CHEBI:18420"/>
    </cofactor>
</comment>
<reference evidence="14 15" key="1">
    <citation type="journal article" date="2017" name="Int. J. Parasitol.">
        <title>The genome of the protozoan parasite Cystoisospora suis and a reverse vaccinology approach to identify vaccine candidates.</title>
        <authorList>
            <person name="Palmieri N."/>
            <person name="Shrestha A."/>
            <person name="Ruttkowski B."/>
            <person name="Beck T."/>
            <person name="Vogl C."/>
            <person name="Tomley F."/>
            <person name="Blake D.P."/>
            <person name="Joachim A."/>
        </authorList>
    </citation>
    <scope>NUCLEOTIDE SEQUENCE [LARGE SCALE GENOMIC DNA]</scope>
    <source>
        <strain evidence="14 15">Wien I</strain>
    </source>
</reference>
<evidence type="ECO:0000256" key="7">
    <source>
        <dbReference type="ARBA" id="ARBA00022777"/>
    </source>
</evidence>
<accession>A0A2C6KJD1</accession>
<protein>
    <submittedName>
        <fullName evidence="14">Alpha-glucan water dikinase</fullName>
    </submittedName>
</protein>
<evidence type="ECO:0000256" key="11">
    <source>
        <dbReference type="SAM" id="MobiDB-lite"/>
    </source>
</evidence>
<proteinExistence type="inferred from homology"/>
<dbReference type="AlphaFoldDB" id="A0A2C6KJD1"/>
<feature type="domain" description="Alpha-glucan water dikinase phosphohistidine-like" evidence="13">
    <location>
        <begin position="1"/>
        <end position="79"/>
    </location>
</feature>
<keyword evidence="15" id="KW-1185">Reference proteome</keyword>
<dbReference type="GeneID" id="94432918"/>
<dbReference type="RefSeq" id="XP_067918319.1">
    <property type="nucleotide sequence ID" value="XM_068069707.1"/>
</dbReference>
<name>A0A2C6KJD1_9APIC</name>
<evidence type="ECO:0000256" key="6">
    <source>
        <dbReference type="ARBA" id="ARBA00022741"/>
    </source>
</evidence>
<dbReference type="OrthoDB" id="6123450at2759"/>